<evidence type="ECO:0000259" key="11">
    <source>
        <dbReference type="Pfam" id="PF11861"/>
    </source>
</evidence>
<dbReference type="InterPro" id="IPR012920">
    <property type="entry name" value="rRNA_MeTfrase_SPB1-like_C"/>
</dbReference>
<evidence type="ECO:0000313" key="12">
    <source>
        <dbReference type="EMBL" id="RKO97589.1"/>
    </source>
</evidence>
<evidence type="ECO:0000256" key="6">
    <source>
        <dbReference type="ARBA" id="ARBA00022691"/>
    </source>
</evidence>
<dbReference type="HAMAP" id="MF_03163">
    <property type="entry name" value="RNA_methyltr_E_SPB1"/>
    <property type="match status" value="1"/>
</dbReference>
<keyword evidence="6" id="KW-0949">S-adenosyl-L-methionine</keyword>
<dbReference type="GO" id="GO:0000463">
    <property type="term" value="P:maturation of LSU-rRNA from tricistronic rRNA transcript (SSU-rRNA, 5.8S rRNA, LSU-rRNA)"/>
    <property type="evidence" value="ECO:0007669"/>
    <property type="project" value="TreeGrafter"/>
</dbReference>
<dbReference type="GO" id="GO:0000466">
    <property type="term" value="P:maturation of 5.8S rRNA from tricistronic rRNA transcript (SSU-rRNA, 5.8S rRNA, LSU-rRNA)"/>
    <property type="evidence" value="ECO:0007669"/>
    <property type="project" value="TreeGrafter"/>
</dbReference>
<dbReference type="Pfam" id="PF07780">
    <property type="entry name" value="Spb1_C"/>
    <property type="match status" value="1"/>
</dbReference>
<keyword evidence="5" id="KW-0808">Transferase</keyword>
<evidence type="ECO:0000256" key="4">
    <source>
        <dbReference type="ARBA" id="ARBA00022603"/>
    </source>
</evidence>
<feature type="compositionally biased region" description="Acidic residues" evidence="8">
    <location>
        <begin position="539"/>
        <end position="555"/>
    </location>
</feature>
<dbReference type="EMBL" id="ML009220">
    <property type="protein sequence ID" value="RKO97589.1"/>
    <property type="molecule type" value="Genomic_DNA"/>
</dbReference>
<feature type="compositionally biased region" description="Basic and acidic residues" evidence="8">
    <location>
        <begin position="508"/>
        <end position="518"/>
    </location>
</feature>
<feature type="domain" description="DUF3381" evidence="11">
    <location>
        <begin position="245"/>
        <end position="404"/>
    </location>
</feature>
<accession>A0A4P9WW28</accession>
<comment type="subcellular location">
    <subcellularLocation>
        <location evidence="1">Nucleus</location>
        <location evidence="1">Nucleolus</location>
    </subcellularLocation>
</comment>
<feature type="domain" description="Ribosomal RNA methyltransferase FtsJ" evidence="9">
    <location>
        <begin position="24"/>
        <end position="200"/>
    </location>
</feature>
<dbReference type="Pfam" id="PF01728">
    <property type="entry name" value="FtsJ"/>
    <property type="match status" value="1"/>
</dbReference>
<feature type="region of interest" description="Disordered" evidence="8">
    <location>
        <begin position="349"/>
        <end position="372"/>
    </location>
</feature>
<dbReference type="InterPro" id="IPR024576">
    <property type="entry name" value="rRNA_MeTfrase_Spb1_DUF3381"/>
</dbReference>
<organism evidence="12 14">
    <name type="scientific">Caulochytrium protostelioides</name>
    <dbReference type="NCBI Taxonomy" id="1555241"/>
    <lineage>
        <taxon>Eukaryota</taxon>
        <taxon>Fungi</taxon>
        <taxon>Fungi incertae sedis</taxon>
        <taxon>Chytridiomycota</taxon>
        <taxon>Chytridiomycota incertae sedis</taxon>
        <taxon>Chytridiomycetes</taxon>
        <taxon>Caulochytriales</taxon>
        <taxon>Caulochytriaceae</taxon>
        <taxon>Caulochytrium</taxon>
    </lineage>
</organism>
<dbReference type="PANTHER" id="PTHR10920">
    <property type="entry name" value="RIBOSOMAL RNA METHYLTRANSFERASE"/>
    <property type="match status" value="1"/>
</dbReference>
<feature type="domain" description="Ribosomal RNA methyltransferase SPB1-like C-terminal" evidence="10">
    <location>
        <begin position="639"/>
        <end position="856"/>
    </location>
</feature>
<proteinExistence type="inferred from homology"/>
<dbReference type="InterPro" id="IPR050082">
    <property type="entry name" value="RNA_methyltr_RlmE"/>
</dbReference>
<dbReference type="InterPro" id="IPR015507">
    <property type="entry name" value="rRNA-MeTfrase_E"/>
</dbReference>
<dbReference type="GO" id="GO:0030687">
    <property type="term" value="C:preribosome, large subunit precursor"/>
    <property type="evidence" value="ECO:0007669"/>
    <property type="project" value="TreeGrafter"/>
</dbReference>
<dbReference type="STRING" id="1555241.A0A4P9WW28"/>
<evidence type="ECO:0000256" key="7">
    <source>
        <dbReference type="ARBA" id="ARBA00023242"/>
    </source>
</evidence>
<evidence type="ECO:0000256" key="3">
    <source>
        <dbReference type="ARBA" id="ARBA00022552"/>
    </source>
</evidence>
<dbReference type="OrthoDB" id="1287559at2759"/>
<dbReference type="InterPro" id="IPR002877">
    <property type="entry name" value="RNA_MeTrfase_FtsJ_dom"/>
</dbReference>
<reference evidence="14 15" key="1">
    <citation type="journal article" date="2018" name="Nat. Microbiol.">
        <title>Leveraging single-cell genomics to expand the fungal tree of life.</title>
        <authorList>
            <person name="Ahrendt S.R."/>
            <person name="Quandt C.A."/>
            <person name="Ciobanu D."/>
            <person name="Clum A."/>
            <person name="Salamov A."/>
            <person name="Andreopoulos B."/>
            <person name="Cheng J.F."/>
            <person name="Woyke T."/>
            <person name="Pelin A."/>
            <person name="Henrissat B."/>
            <person name="Reynolds N.K."/>
            <person name="Benny G.L."/>
            <person name="Smith M.E."/>
            <person name="James T.Y."/>
            <person name="Grigoriev I.V."/>
        </authorList>
    </citation>
    <scope>NUCLEOTIDE SEQUENCE [LARGE SCALE GENOMIC DNA]</scope>
    <source>
        <strain evidence="14 15">ATCC 52028</strain>
    </source>
</reference>
<dbReference type="HAMAP" id="MF_01547">
    <property type="entry name" value="RNA_methyltr_E"/>
    <property type="match status" value="1"/>
</dbReference>
<reference evidence="12" key="3">
    <citation type="submission" date="2018-08" db="EMBL/GenBank/DDBJ databases">
        <title>Leveraging single-cell genomics to expand the Fungal Tree of Life.</title>
        <authorList>
            <consortium name="DOE Joint Genome Institute"/>
            <person name="Ahrendt S.R."/>
            <person name="Quandt C.A."/>
            <person name="Ciobanu D."/>
            <person name="Clum A."/>
            <person name="Salamov A."/>
            <person name="Andreopoulos B."/>
            <person name="Cheng J.-F."/>
            <person name="Woyke T."/>
            <person name="Pelin A."/>
            <person name="Henrissat B."/>
            <person name="Reynolds N."/>
            <person name="Benny G.L."/>
            <person name="Smith M.E."/>
            <person name="James T.Y."/>
            <person name="Grigoriev I.V."/>
        </authorList>
    </citation>
    <scope>NUCLEOTIDE SEQUENCE</scope>
    <source>
        <strain evidence="12">ATCC 52028</strain>
    </source>
</reference>
<dbReference type="Pfam" id="PF11861">
    <property type="entry name" value="DUF3381"/>
    <property type="match status" value="1"/>
</dbReference>
<keyword evidence="15" id="KW-1185">Reference proteome</keyword>
<dbReference type="InterPro" id="IPR028589">
    <property type="entry name" value="SPB1-like"/>
</dbReference>
<evidence type="ECO:0000313" key="13">
    <source>
        <dbReference type="EMBL" id="RKP03513.1"/>
    </source>
</evidence>
<evidence type="ECO:0000313" key="14">
    <source>
        <dbReference type="Proteomes" id="UP000268535"/>
    </source>
</evidence>
<feature type="compositionally biased region" description="Acidic residues" evidence="8">
    <location>
        <begin position="358"/>
        <end position="372"/>
    </location>
</feature>
<protein>
    <submittedName>
        <fullName evidence="12">FtsJ-domain-containing protein</fullName>
    </submittedName>
</protein>
<dbReference type="GO" id="GO:0016435">
    <property type="term" value="F:rRNA (guanine) methyltransferase activity"/>
    <property type="evidence" value="ECO:0007669"/>
    <property type="project" value="TreeGrafter"/>
</dbReference>
<dbReference type="Gene3D" id="3.40.50.150">
    <property type="entry name" value="Vaccinia Virus protein VP39"/>
    <property type="match status" value="1"/>
</dbReference>
<sequence length="856" mass="94745">MAVTKKNAKGRLDKYYYLAKEQGYRARSAFKLIQLNRRYGFLEKSKCLIDLCAAPGGWCQVAAKYMPKPSVIVGVDLCPIKPIPNVVALQEDIRTVDCYNAIKREIKDWKVDVVLHDGAPNVGTAWTQDAFSQSELTLCALKLATQFLAPDGVFVTKVFRSKDYNKLMWVFGKLFGSVQATKPASSRNVSAEIFVVCEKYLAPKKIDPRLLNPRTVFGEEDAIEEDEQAERKDTRNAQINDIFNPTKHRRQREGYAEDNVTLHTQTPVSKFILSRDSVGVLGRSNELTFTTEEEILMRDHPMTSSEIPILCKDLKLLNKRDFRILIKWRAKIRKVFLPELDDENRNVEEANHEKGENADADAEAGDGSDGSEDIETELANAAADAAAVNRRRIRRERLRRAKTLLRLRLNMGVHADLARDAAEGEEANQLAATSIGLSKRDARDGPALAGPAGAKPIHVGDLLYGSDDDAADDAMRLAELEGDMDAQYEVYRQRQLERDAKALLRKEMQSDKKNRAAMEMDDAESPDGKFEDWYGGLTDDSDAEEDAGNETDDSDLADQVADSLSVSAQRFFSDPLFDSLAVEDPAKAKAKKAKQAAKKAESAFAMDGEDQMAFDKQNAGMEITLASDADMSDADSVAEEAEDDIEIVPKAAAAAAAALGSSHGGAAGADTPREIRNYAITTAEQYTMAQRVIRPSGRRDLMDGAFNRFMHVDTAGIPEWFLDDERKHNQPGLPVTKQAIKAIRERLKELDARPIKKVAEAKFRKQIRSQKRLAKAAKKAAAVHEDDADDLGDKAKLKAAAKVMGKARAAISKQQRNKVQVVVAKGGGANGRPKGVKGRYKMVDARLKKDMRAQKR</sequence>
<dbReference type="GO" id="GO:0005730">
    <property type="term" value="C:nucleolus"/>
    <property type="evidence" value="ECO:0007669"/>
    <property type="project" value="UniProtKB-SubCell"/>
</dbReference>
<evidence type="ECO:0000256" key="8">
    <source>
        <dbReference type="SAM" id="MobiDB-lite"/>
    </source>
</evidence>
<keyword evidence="7" id="KW-0539">Nucleus</keyword>
<evidence type="ECO:0000259" key="9">
    <source>
        <dbReference type="Pfam" id="PF01728"/>
    </source>
</evidence>
<keyword evidence="2" id="KW-0690">Ribosome biogenesis</keyword>
<evidence type="ECO:0000259" key="10">
    <source>
        <dbReference type="Pfam" id="PF07780"/>
    </source>
</evidence>
<keyword evidence="4" id="KW-0489">Methyltransferase</keyword>
<evidence type="ECO:0000256" key="1">
    <source>
        <dbReference type="ARBA" id="ARBA00004604"/>
    </source>
</evidence>
<evidence type="ECO:0000256" key="5">
    <source>
        <dbReference type="ARBA" id="ARBA00022679"/>
    </source>
</evidence>
<evidence type="ECO:0000256" key="2">
    <source>
        <dbReference type="ARBA" id="ARBA00022517"/>
    </source>
</evidence>
<name>A0A4P9WW28_9FUNG</name>
<gene>
    <name evidence="12" type="ORF">CAUPRSCDRAFT_3295</name>
    <name evidence="13" type="ORF">CXG81DRAFT_50</name>
</gene>
<dbReference type="GO" id="GO:0008650">
    <property type="term" value="F:rRNA (uridine-2'-O-)-methyltransferase activity"/>
    <property type="evidence" value="ECO:0007669"/>
    <property type="project" value="TreeGrafter"/>
</dbReference>
<dbReference type="SUPFAM" id="SSF53335">
    <property type="entry name" value="S-adenosyl-L-methionine-dependent methyltransferases"/>
    <property type="match status" value="1"/>
</dbReference>
<dbReference type="FunFam" id="3.40.50.150:FF:000004">
    <property type="entry name" value="AdoMet-dependent rRNA methyltransferase SPB1"/>
    <property type="match status" value="1"/>
</dbReference>
<feature type="region of interest" description="Disordered" evidence="8">
    <location>
        <begin position="508"/>
        <end position="555"/>
    </location>
</feature>
<evidence type="ECO:0000313" key="15">
    <source>
        <dbReference type="Proteomes" id="UP000274922"/>
    </source>
</evidence>
<dbReference type="Proteomes" id="UP000274922">
    <property type="component" value="Unassembled WGS sequence"/>
</dbReference>
<dbReference type="InterPro" id="IPR029063">
    <property type="entry name" value="SAM-dependent_MTases_sf"/>
</dbReference>
<dbReference type="PANTHER" id="PTHR10920:SF13">
    <property type="entry name" value="PRE-RRNA 2'-O-RIBOSE RNA METHYLTRANSFERASE FTSJ3"/>
    <property type="match status" value="1"/>
</dbReference>
<dbReference type="AlphaFoldDB" id="A0A4P9WW28"/>
<feature type="non-terminal residue" evidence="12">
    <location>
        <position position="856"/>
    </location>
</feature>
<dbReference type="Proteomes" id="UP000268535">
    <property type="component" value="Unassembled WGS sequence"/>
</dbReference>
<dbReference type="EMBL" id="ML014122">
    <property type="protein sequence ID" value="RKP03513.1"/>
    <property type="molecule type" value="Genomic_DNA"/>
</dbReference>
<reference evidence="13" key="2">
    <citation type="submission" date="2018-04" db="EMBL/GenBank/DDBJ databases">
        <title>Leveraging single-cell genomics to expand the Fungal Tree of Life.</title>
        <authorList>
            <consortium name="DOE Joint Genome Institute"/>
            <person name="Ahrendt S.R."/>
            <person name="Quandt C.A."/>
            <person name="Ciobanu D."/>
            <person name="Clum A."/>
            <person name="Salamov A."/>
            <person name="Andreopoulos B."/>
            <person name="Cheng J.-F."/>
            <person name="Woyke T."/>
            <person name="Pelin A."/>
            <person name="Henrissat B."/>
            <person name="Benny G.L."/>
            <person name="Smith M.E."/>
            <person name="James T.Y."/>
            <person name="Grigoriev I.V."/>
        </authorList>
    </citation>
    <scope>NUCLEOTIDE SEQUENCE</scope>
    <source>
        <strain evidence="13">ATCC 52028</strain>
    </source>
</reference>
<keyword evidence="3" id="KW-0698">rRNA processing</keyword>